<evidence type="ECO:0000256" key="6">
    <source>
        <dbReference type="ARBA" id="ARBA00023125"/>
    </source>
</evidence>
<dbReference type="GO" id="GO:0005634">
    <property type="term" value="C:nucleus"/>
    <property type="evidence" value="ECO:0007669"/>
    <property type="project" value="UniProtKB-SubCell"/>
</dbReference>
<evidence type="ECO:0000256" key="5">
    <source>
        <dbReference type="ARBA" id="ARBA00022833"/>
    </source>
</evidence>
<comment type="subcellular location">
    <subcellularLocation>
        <location evidence="1">Nucleus</location>
    </subcellularLocation>
</comment>
<proteinExistence type="predicted"/>
<dbReference type="PROSITE" id="PS50157">
    <property type="entry name" value="ZINC_FINGER_C2H2_2"/>
    <property type="match status" value="2"/>
</dbReference>
<keyword evidence="5" id="KW-0862">Zinc</keyword>
<keyword evidence="6" id="KW-0238">DNA-binding</keyword>
<evidence type="ECO:0000256" key="1">
    <source>
        <dbReference type="ARBA" id="ARBA00004123"/>
    </source>
</evidence>
<dbReference type="PANTHER" id="PTHR24392">
    <property type="entry name" value="ZINC FINGER PROTEIN"/>
    <property type="match status" value="1"/>
</dbReference>
<protein>
    <recommendedName>
        <fullName evidence="10">C2H2-type domain-containing protein</fullName>
    </recommendedName>
</protein>
<evidence type="ECO:0000313" key="11">
    <source>
        <dbReference type="EMBL" id="CAG7710332.1"/>
    </source>
</evidence>
<dbReference type="GO" id="GO:0003677">
    <property type="term" value="F:DNA binding"/>
    <property type="evidence" value="ECO:0007669"/>
    <property type="project" value="UniProtKB-KW"/>
</dbReference>
<sequence length="1358" mass="156176">MWRHKRLCHGIYDKGETVLKYPDGFSHESTSNQNMEIQPRVESSIEEFKGCEMKLRNDQDKSMKLASQEYSVATLVPSKKGKKIYRCSRCNYSTTSRLNLSVHARQRRTHPVLECPVPECNFKSCFRLGISLHKNRFHEMSNKRKNFRKQPDVFNPELSSNRYPEIGATINSSVEKLEAKSETKLGNDQANSSKFFIVESSVGILGQDKQAKIYRCDHCSYSTNLRANLDVHTRQRKGHPVQECPVTKCNYKSCFRKDSTSNQNPHINTATNSSNEKLEARSETKLETDQVNRIKFVNMGSSIGLLGQDKQEKTYRCDLCSFSANLAMNLSVHVSQRRTHPVLECLVPKCNYKSCFRRGNLAIHVKQRRGEPVLECSAPKCAYKSCFKLSMIRHEKKTHGILTQLDQIHLKSKLHEYQYRCESCSYSTNLEDLRSSIVIWDQDNQPKQYRCDRCSYSTNSLANLSTHARQRRTRPILECSVPNCNYKSCFNSGMWRHKRQYHGIHNKKEIVPLFPDGFNEESTSNQNPDVGSAFDPSTEKFNSTGILGQSKPEQTYRCERCSYSTNVPWSLSVHAGIRRTHPVLECSVPKCDYKSCFNSGMWRHKRQYHGIHKKNETLSLFADGINEESTSIQNLYLGPEFDPSTEKFNSTGILGQSKPEQTYRCERCSYSTNVPWSLSVHAGIRRTHPVLECSVPKCDYKSCFNSGMWRHKRQYHGIHKKNETLSLFADGINEESTSIQNLYLGPEFDPSTEKFNATGIFGEIKPEQTYRCERCSYSTNSLANLSTHARQRRTRPVLECSVPNCNYKSCFNSGMWRHKRQYHGIHKKNETVPSLPDGFNEESTSNQTPNLRPTFDPSTEKFNATEIFGQDKKEKTYRCESCSYSTNFRPNLEMHARQRRSHPVLECSVPKCSFKACFRASMVRHSKQSHEMFNKPKIVPQISHSLCPKTEEKLVDFSNPDCSLNTLNDEKIYKCDRCSFSTTFRGSISIHLRRRVNQPVSMCSEPGCSYKSCFKLSMVKHKNMNHPLRKTLRIKNKGFTSNNSKIKKLSCPFCNYMCNLRSTLNVHVKQHRAFSKNTKLNQSLISCGKENKYSCGRCSFSTANPRNMFVHKKCQTKYPVLKCSYPKCQYTSCFRIGLTKHTIRVHGGDCKEDVPNHGFFKLTSSSALSLQKSRLQLTKQQDPTKEFKCDRCSYSTNRHGLGRHRNRAHGMGSLPTNPACVTSSVQRHAFSCPFCNYTCRLKSVLSIHLSRHRTIAGQKKLTRTPTTETHALFRSDATAIKDEQRIYFSCPYCDYSSDCRVEVGVIEKHEKRHSKERSLGCELCGKVFAVHENLRRHELLHRNKSFLRGKGLKLKKFG</sequence>
<comment type="caution">
    <text evidence="11">The sequence shown here is derived from an EMBL/GenBank/DDBJ whole genome shotgun (WGS) entry which is preliminary data.</text>
</comment>
<evidence type="ECO:0000256" key="2">
    <source>
        <dbReference type="ARBA" id="ARBA00022723"/>
    </source>
</evidence>
<evidence type="ECO:0000256" key="9">
    <source>
        <dbReference type="SAM" id="MobiDB-lite"/>
    </source>
</evidence>
<dbReference type="OrthoDB" id="3561125at2759"/>
<feature type="region of interest" description="Disordered" evidence="9">
    <location>
        <begin position="829"/>
        <end position="859"/>
    </location>
</feature>
<dbReference type="PROSITE" id="PS00028">
    <property type="entry name" value="ZINC_FINGER_C2H2_1"/>
    <property type="match status" value="3"/>
</dbReference>
<reference evidence="11" key="1">
    <citation type="submission" date="2021-06" db="EMBL/GenBank/DDBJ databases">
        <authorList>
            <person name="Hodson N. C."/>
            <person name="Mongue J. A."/>
            <person name="Jaron S. K."/>
        </authorList>
    </citation>
    <scope>NUCLEOTIDE SEQUENCE</scope>
</reference>
<dbReference type="Proteomes" id="UP000708208">
    <property type="component" value="Unassembled WGS sequence"/>
</dbReference>
<keyword evidence="7" id="KW-0539">Nucleus</keyword>
<dbReference type="EMBL" id="CAJVCH010031795">
    <property type="protein sequence ID" value="CAG7710332.1"/>
    <property type="molecule type" value="Genomic_DNA"/>
</dbReference>
<evidence type="ECO:0000256" key="3">
    <source>
        <dbReference type="ARBA" id="ARBA00022737"/>
    </source>
</evidence>
<keyword evidence="3" id="KW-0677">Repeat</keyword>
<name>A0A8J2JEX2_9HEXA</name>
<keyword evidence="2" id="KW-0479">Metal-binding</keyword>
<keyword evidence="12" id="KW-1185">Reference proteome</keyword>
<evidence type="ECO:0000256" key="8">
    <source>
        <dbReference type="PROSITE-ProRule" id="PRU00042"/>
    </source>
</evidence>
<dbReference type="SMART" id="SM00355">
    <property type="entry name" value="ZnF_C2H2"/>
    <property type="match status" value="24"/>
</dbReference>
<evidence type="ECO:0000259" key="10">
    <source>
        <dbReference type="PROSITE" id="PS50157"/>
    </source>
</evidence>
<dbReference type="InterPro" id="IPR013087">
    <property type="entry name" value="Znf_C2H2_type"/>
</dbReference>
<evidence type="ECO:0000313" key="12">
    <source>
        <dbReference type="Proteomes" id="UP000708208"/>
    </source>
</evidence>
<dbReference type="GO" id="GO:0008270">
    <property type="term" value="F:zinc ion binding"/>
    <property type="evidence" value="ECO:0007669"/>
    <property type="project" value="UniProtKB-KW"/>
</dbReference>
<feature type="domain" description="C2H2-type" evidence="10">
    <location>
        <begin position="85"/>
        <end position="110"/>
    </location>
</feature>
<keyword evidence="4 8" id="KW-0863">Zinc-finger</keyword>
<organism evidence="11 12">
    <name type="scientific">Allacma fusca</name>
    <dbReference type="NCBI Taxonomy" id="39272"/>
    <lineage>
        <taxon>Eukaryota</taxon>
        <taxon>Metazoa</taxon>
        <taxon>Ecdysozoa</taxon>
        <taxon>Arthropoda</taxon>
        <taxon>Hexapoda</taxon>
        <taxon>Collembola</taxon>
        <taxon>Symphypleona</taxon>
        <taxon>Sminthuridae</taxon>
        <taxon>Allacma</taxon>
    </lineage>
</organism>
<evidence type="ECO:0000256" key="4">
    <source>
        <dbReference type="ARBA" id="ARBA00022771"/>
    </source>
</evidence>
<evidence type="ECO:0000256" key="7">
    <source>
        <dbReference type="ARBA" id="ARBA00023242"/>
    </source>
</evidence>
<accession>A0A8J2JEX2</accession>
<gene>
    <name evidence="11" type="ORF">AFUS01_LOCUS5008</name>
</gene>
<feature type="domain" description="C2H2-type" evidence="10">
    <location>
        <begin position="1319"/>
        <end position="1346"/>
    </location>
</feature>
<feature type="compositionally biased region" description="Polar residues" evidence="9">
    <location>
        <begin position="841"/>
        <end position="859"/>
    </location>
</feature>